<evidence type="ECO:0000256" key="1">
    <source>
        <dbReference type="SAM" id="Phobius"/>
    </source>
</evidence>
<gene>
    <name evidence="2" type="ORF">LJ739_08480</name>
</gene>
<protein>
    <submittedName>
        <fullName evidence="2">Uncharacterized protein</fullName>
    </submittedName>
</protein>
<sequence>MTPNTDPNEKPGFFDKPSNVAWILRIFYALCILLFVTDFVVHRHIYTSWEEIPAFYALYGFVACVVLVLIAKQMRHVLMRSETYYDKDTEEESHVDR</sequence>
<reference evidence="2 3" key="1">
    <citation type="submission" date="2021-10" db="EMBL/GenBank/DDBJ databases">
        <title>Draft genome of Aestuariibacter halophilus JC2043.</title>
        <authorList>
            <person name="Emsley S.A."/>
            <person name="Pfannmuller K.M."/>
            <person name="Ushijima B."/>
            <person name="Saw J.H."/>
            <person name="Videau P."/>
        </authorList>
    </citation>
    <scope>NUCLEOTIDE SEQUENCE [LARGE SCALE GENOMIC DNA]</scope>
    <source>
        <strain evidence="2 3">JC2043</strain>
    </source>
</reference>
<feature type="transmembrane region" description="Helical" evidence="1">
    <location>
        <begin position="53"/>
        <end position="71"/>
    </location>
</feature>
<keyword evidence="1" id="KW-0472">Membrane</keyword>
<dbReference type="EMBL" id="JAJEWP010000001">
    <property type="protein sequence ID" value="MCC2616274.1"/>
    <property type="molecule type" value="Genomic_DNA"/>
</dbReference>
<organism evidence="2 3">
    <name type="scientific">Fluctibacter halophilus</name>
    <dbReference type="NCBI Taxonomy" id="226011"/>
    <lineage>
        <taxon>Bacteria</taxon>
        <taxon>Pseudomonadati</taxon>
        <taxon>Pseudomonadota</taxon>
        <taxon>Gammaproteobacteria</taxon>
        <taxon>Alteromonadales</taxon>
        <taxon>Alteromonadaceae</taxon>
        <taxon>Fluctibacter</taxon>
    </lineage>
</organism>
<accession>A0ABS8G6Q9</accession>
<keyword evidence="1" id="KW-0812">Transmembrane</keyword>
<dbReference type="Proteomes" id="UP001520878">
    <property type="component" value="Unassembled WGS sequence"/>
</dbReference>
<comment type="caution">
    <text evidence="2">The sequence shown here is derived from an EMBL/GenBank/DDBJ whole genome shotgun (WGS) entry which is preliminary data.</text>
</comment>
<evidence type="ECO:0000313" key="3">
    <source>
        <dbReference type="Proteomes" id="UP001520878"/>
    </source>
</evidence>
<proteinExistence type="predicted"/>
<feature type="transmembrane region" description="Helical" evidence="1">
    <location>
        <begin position="20"/>
        <end position="41"/>
    </location>
</feature>
<dbReference type="RefSeq" id="WP_229159193.1">
    <property type="nucleotide sequence ID" value="NZ_JAJEWP010000001.1"/>
</dbReference>
<name>A0ABS8G6Q9_9ALTE</name>
<evidence type="ECO:0000313" key="2">
    <source>
        <dbReference type="EMBL" id="MCC2616274.1"/>
    </source>
</evidence>
<keyword evidence="1" id="KW-1133">Transmembrane helix</keyword>
<keyword evidence="3" id="KW-1185">Reference proteome</keyword>